<evidence type="ECO:0000256" key="2">
    <source>
        <dbReference type="PIRSR" id="PIRSR605511-1"/>
    </source>
</evidence>
<dbReference type="GO" id="GO:0005509">
    <property type="term" value="F:calcium ion binding"/>
    <property type="evidence" value="ECO:0007669"/>
    <property type="project" value="TreeGrafter"/>
</dbReference>
<dbReference type="InterPro" id="IPR005511">
    <property type="entry name" value="SMP-30"/>
</dbReference>
<keyword evidence="6" id="KW-1185">Reference proteome</keyword>
<dbReference type="Gene3D" id="2.120.10.30">
    <property type="entry name" value="TolB, C-terminal domain"/>
    <property type="match status" value="1"/>
</dbReference>
<dbReference type="STRING" id="388357.GCA_001580365_02727"/>
<dbReference type="GO" id="GO:0004341">
    <property type="term" value="F:gluconolactonase activity"/>
    <property type="evidence" value="ECO:0007669"/>
    <property type="project" value="TreeGrafter"/>
</dbReference>
<organism evidence="5 6">
    <name type="scientific">Kocuria turfanensis</name>
    <dbReference type="NCBI Taxonomy" id="388357"/>
    <lineage>
        <taxon>Bacteria</taxon>
        <taxon>Bacillati</taxon>
        <taxon>Actinomycetota</taxon>
        <taxon>Actinomycetes</taxon>
        <taxon>Micrococcales</taxon>
        <taxon>Micrococcaceae</taxon>
        <taxon>Kocuria</taxon>
    </lineage>
</organism>
<comment type="similarity">
    <text evidence="1">Belongs to the SMP-30/CGR1 family.</text>
</comment>
<dbReference type="Proteomes" id="UP000321103">
    <property type="component" value="Unassembled WGS sequence"/>
</dbReference>
<evidence type="ECO:0000256" key="1">
    <source>
        <dbReference type="ARBA" id="ARBA00008853"/>
    </source>
</evidence>
<proteinExistence type="inferred from homology"/>
<dbReference type="RefSeq" id="WP_062736207.1">
    <property type="nucleotide sequence ID" value="NZ_BJZS01000070.1"/>
</dbReference>
<keyword evidence="3" id="KW-0862">Zinc</keyword>
<dbReference type="PANTHER" id="PTHR10907:SF47">
    <property type="entry name" value="REGUCALCIN"/>
    <property type="match status" value="1"/>
</dbReference>
<evidence type="ECO:0000259" key="4">
    <source>
        <dbReference type="Pfam" id="PF08450"/>
    </source>
</evidence>
<evidence type="ECO:0000256" key="3">
    <source>
        <dbReference type="PIRSR" id="PIRSR605511-2"/>
    </source>
</evidence>
<dbReference type="InterPro" id="IPR013658">
    <property type="entry name" value="SGL"/>
</dbReference>
<dbReference type="AlphaFoldDB" id="A0A512IEC2"/>
<evidence type="ECO:0000313" key="5">
    <source>
        <dbReference type="EMBL" id="GEO96045.1"/>
    </source>
</evidence>
<feature type="binding site" evidence="3">
    <location>
        <position position="200"/>
    </location>
    <ligand>
        <name>a divalent metal cation</name>
        <dbReference type="ChEBI" id="CHEBI:60240"/>
    </ligand>
</feature>
<sequence>MAPRRLSAERITDSVTYHGEGPCWSDRWGGLRWVDMLAGDVLSFGEDGEVLRRHVGDVVACVRPRATGGAVLAVETGVALEDPDGTVHPPELFWQPGTVRMNEGGAGPDGCFYTGSMAYDQAEGAATLYRVHPDLRWEPVLEGVTVSNGIAWSPDGTRAYYNDTPTGKVDVLDWSPDQGLHRRRTFVVPQLEEGQDVHPDGLTVDSAGAVWVALHGAGQVHRYTAQGELDVVVEVGARQTTACCLGGPDLRTLYITTSRENLEAGEDPAAGSLFSVRVDVPGLPVLPFAG</sequence>
<feature type="binding site" evidence="3">
    <location>
        <position position="20"/>
    </location>
    <ligand>
        <name>a divalent metal cation</name>
        <dbReference type="ChEBI" id="CHEBI:60240"/>
    </ligand>
</feature>
<feature type="binding site" evidence="3">
    <location>
        <position position="120"/>
    </location>
    <ligand>
        <name>substrate</name>
    </ligand>
</feature>
<accession>A0A512IEC2</accession>
<protein>
    <submittedName>
        <fullName evidence="5">Gluconolactonase</fullName>
    </submittedName>
</protein>
<gene>
    <name evidence="5" type="ORF">KTU01_21680</name>
</gene>
<evidence type="ECO:0000313" key="6">
    <source>
        <dbReference type="Proteomes" id="UP000321103"/>
    </source>
</evidence>
<reference evidence="5 6" key="1">
    <citation type="submission" date="2019-07" db="EMBL/GenBank/DDBJ databases">
        <title>Whole genome shotgun sequence of Kocuria turfanensis NBRC 107627.</title>
        <authorList>
            <person name="Hosoyama A."/>
            <person name="Uohara A."/>
            <person name="Ohji S."/>
            <person name="Ichikawa N."/>
        </authorList>
    </citation>
    <scope>NUCLEOTIDE SEQUENCE [LARGE SCALE GENOMIC DNA]</scope>
    <source>
        <strain evidence="5 6">NBRC 107627</strain>
    </source>
</reference>
<dbReference type="GO" id="GO:0019853">
    <property type="term" value="P:L-ascorbic acid biosynthetic process"/>
    <property type="evidence" value="ECO:0007669"/>
    <property type="project" value="TreeGrafter"/>
</dbReference>
<feature type="domain" description="SMP-30/Gluconolactonase/LRE-like region" evidence="4">
    <location>
        <begin position="19"/>
        <end position="258"/>
    </location>
</feature>
<keyword evidence="3" id="KW-0479">Metal-binding</keyword>
<dbReference type="PANTHER" id="PTHR10907">
    <property type="entry name" value="REGUCALCIN"/>
    <property type="match status" value="1"/>
</dbReference>
<dbReference type="Pfam" id="PF08450">
    <property type="entry name" value="SGL"/>
    <property type="match status" value="1"/>
</dbReference>
<feature type="active site" description="Proton donor/acceptor" evidence="2">
    <location>
        <position position="200"/>
    </location>
</feature>
<comment type="cofactor">
    <cofactor evidence="3">
        <name>Zn(2+)</name>
        <dbReference type="ChEBI" id="CHEBI:29105"/>
    </cofactor>
    <text evidence="3">Binds 1 divalent metal cation per subunit.</text>
</comment>
<name>A0A512IEC2_9MICC</name>
<dbReference type="EMBL" id="BJZS01000070">
    <property type="protein sequence ID" value="GEO96045.1"/>
    <property type="molecule type" value="Genomic_DNA"/>
</dbReference>
<feature type="binding site" evidence="3">
    <location>
        <position position="100"/>
    </location>
    <ligand>
        <name>substrate</name>
    </ligand>
</feature>
<comment type="caution">
    <text evidence="5">The sequence shown here is derived from an EMBL/GenBank/DDBJ whole genome shotgun (WGS) entry which is preliminary data.</text>
</comment>
<feature type="binding site" evidence="3">
    <location>
        <position position="148"/>
    </location>
    <ligand>
        <name>a divalent metal cation</name>
        <dbReference type="ChEBI" id="CHEBI:60240"/>
    </ligand>
</feature>
<dbReference type="InterPro" id="IPR011042">
    <property type="entry name" value="6-blade_b-propeller_TolB-like"/>
</dbReference>
<dbReference type="PRINTS" id="PR01790">
    <property type="entry name" value="SMP30FAMILY"/>
</dbReference>
<feature type="binding site" evidence="3">
    <location>
        <position position="102"/>
    </location>
    <ligand>
        <name>substrate</name>
    </ligand>
</feature>
<dbReference type="SUPFAM" id="SSF63829">
    <property type="entry name" value="Calcium-dependent phosphotriesterase"/>
    <property type="match status" value="1"/>
</dbReference>